<gene>
    <name evidence="5" type="ORF">METZ01_LOCUS297373</name>
</gene>
<dbReference type="InterPro" id="IPR014105">
    <property type="entry name" value="Carotenoid/retinoid_OxRdtase"/>
</dbReference>
<dbReference type="InterPro" id="IPR036188">
    <property type="entry name" value="FAD/NAD-bd_sf"/>
</dbReference>
<evidence type="ECO:0000259" key="4">
    <source>
        <dbReference type="Pfam" id="PF01593"/>
    </source>
</evidence>
<dbReference type="SUPFAM" id="SSF51905">
    <property type="entry name" value="FAD/NAD(P)-binding domain"/>
    <property type="match status" value="1"/>
</dbReference>
<keyword evidence="2" id="KW-0125">Carotenoid biosynthesis</keyword>
<dbReference type="Gene3D" id="3.50.50.60">
    <property type="entry name" value="FAD/NAD(P)-binding domain"/>
    <property type="match status" value="2"/>
</dbReference>
<evidence type="ECO:0000313" key="5">
    <source>
        <dbReference type="EMBL" id="SVC44519.1"/>
    </source>
</evidence>
<dbReference type="InterPro" id="IPR002937">
    <property type="entry name" value="Amino_oxidase"/>
</dbReference>
<name>A0A382M6M8_9ZZZZ</name>
<dbReference type="PANTHER" id="PTHR43734">
    <property type="entry name" value="PHYTOENE DESATURASE"/>
    <property type="match status" value="1"/>
</dbReference>
<dbReference type="Pfam" id="PF01593">
    <property type="entry name" value="Amino_oxidase"/>
    <property type="match status" value="1"/>
</dbReference>
<dbReference type="GO" id="GO:0016491">
    <property type="term" value="F:oxidoreductase activity"/>
    <property type="evidence" value="ECO:0007669"/>
    <property type="project" value="UniProtKB-KW"/>
</dbReference>
<accession>A0A382M6M8</accession>
<feature type="non-terminal residue" evidence="5">
    <location>
        <position position="380"/>
    </location>
</feature>
<evidence type="ECO:0000256" key="3">
    <source>
        <dbReference type="ARBA" id="ARBA00023002"/>
    </source>
</evidence>
<dbReference type="NCBIfam" id="TIGR02734">
    <property type="entry name" value="crtI_fam"/>
    <property type="match status" value="1"/>
</dbReference>
<dbReference type="PANTHER" id="PTHR43734:SF1">
    <property type="entry name" value="PHYTOENE DESATURASE"/>
    <property type="match status" value="1"/>
</dbReference>
<dbReference type="PRINTS" id="PR00419">
    <property type="entry name" value="ADXRDTASE"/>
</dbReference>
<feature type="domain" description="Amine oxidase" evidence="4">
    <location>
        <begin position="18"/>
        <end position="304"/>
    </location>
</feature>
<dbReference type="AlphaFoldDB" id="A0A382M6M8"/>
<evidence type="ECO:0000256" key="1">
    <source>
        <dbReference type="ARBA" id="ARBA00004829"/>
    </source>
</evidence>
<comment type="pathway">
    <text evidence="1">Carotenoid biosynthesis.</text>
</comment>
<dbReference type="EMBL" id="UINC01091614">
    <property type="protein sequence ID" value="SVC44519.1"/>
    <property type="molecule type" value="Genomic_DNA"/>
</dbReference>
<sequence>MGNQGEHVSINIVGAGPGGLTAAMLLARRGFKVRLFEKANRVGGRNAAIIRNGYKFDVGPTFLMMKFILDEVFKEAGRNIDDYLELVRLEPMYRLQFNDVRLEPTTQREAMLQQMDQAFPGNRDGYDRFMAAEKRRFELMYPCLQKDYSSFKQYFSKEFIKAAPSLSIGRSLIGVLGDYFKDEKLKLSFTFQSKYLGMSAWDCPGAFAILPYVEHAFGVYHTIGGLSEISDAMSRVCREHGVQIHLNTPVKQLVIENKKVLGAELDNGEIILADETVLNADFGYAMKNLFPPGTLKKYSPAKVDSRKYSCSTFMLHLGLDKIYDLPHHTVFFAEDYKGNIQDIFENKVLSEDLSFYVRNASVTDSTLAPEGHSSVYVLVP</sequence>
<evidence type="ECO:0000256" key="2">
    <source>
        <dbReference type="ARBA" id="ARBA00022746"/>
    </source>
</evidence>
<keyword evidence="3" id="KW-0560">Oxidoreductase</keyword>
<dbReference type="GO" id="GO:0016117">
    <property type="term" value="P:carotenoid biosynthetic process"/>
    <property type="evidence" value="ECO:0007669"/>
    <property type="project" value="UniProtKB-KW"/>
</dbReference>
<organism evidence="5">
    <name type="scientific">marine metagenome</name>
    <dbReference type="NCBI Taxonomy" id="408172"/>
    <lineage>
        <taxon>unclassified sequences</taxon>
        <taxon>metagenomes</taxon>
        <taxon>ecological metagenomes</taxon>
    </lineage>
</organism>
<reference evidence="5" key="1">
    <citation type="submission" date="2018-05" db="EMBL/GenBank/DDBJ databases">
        <authorList>
            <person name="Lanie J.A."/>
            <person name="Ng W.-L."/>
            <person name="Kazmierczak K.M."/>
            <person name="Andrzejewski T.M."/>
            <person name="Davidsen T.M."/>
            <person name="Wayne K.J."/>
            <person name="Tettelin H."/>
            <person name="Glass J.I."/>
            <person name="Rusch D."/>
            <person name="Podicherti R."/>
            <person name="Tsui H.-C.T."/>
            <person name="Winkler M.E."/>
        </authorList>
    </citation>
    <scope>NUCLEOTIDE SEQUENCE</scope>
</reference>
<protein>
    <recommendedName>
        <fullName evidence="4">Amine oxidase domain-containing protein</fullName>
    </recommendedName>
</protein>
<proteinExistence type="predicted"/>